<evidence type="ECO:0000313" key="2">
    <source>
        <dbReference type="EMBL" id="KMO87165.1"/>
    </source>
</evidence>
<feature type="domain" description="N-acetylmuramoyl-L-alanine amidase" evidence="1">
    <location>
        <begin position="33"/>
        <end position="150"/>
    </location>
</feature>
<protein>
    <recommendedName>
        <fullName evidence="1">N-acetylmuramoyl-L-alanine amidase domain-containing protein</fullName>
    </recommendedName>
</protein>
<name>A0A0J6WUF8_9FIRM</name>
<keyword evidence="3" id="KW-1185">Reference proteome</keyword>
<comment type="caution">
    <text evidence="2">The sequence shown here is derived from an EMBL/GenBank/DDBJ whole genome shotgun (WGS) entry which is preliminary data.</text>
</comment>
<sequence length="194" mass="21464">MRQITLSELRSLAENAKDALNQAAVNQGRCIKTYYHWSAGHYGQFFDDYHLLIDKDGELYTTTEDLSEIKAATYMRNSGSVAVSLCAAYNSVLGSSVDLGPEPPTEAQLNKMAQVGAVLCNALEVPPDIQHVLTHAEAADNFDGLTTHDPYGPNADCERWDLYVLREGEEGYSGGNNLRGNIVWYQYHPTADMQ</sequence>
<dbReference type="Pfam" id="PF01510">
    <property type="entry name" value="Amidase_2"/>
    <property type="match status" value="1"/>
</dbReference>
<dbReference type="InterPro" id="IPR002502">
    <property type="entry name" value="Amidase_domain"/>
</dbReference>
<dbReference type="RefSeq" id="WP_053078132.1">
    <property type="nucleotide sequence ID" value="NZ_FUXD01000008.1"/>
</dbReference>
<organism evidence="2 3">
    <name type="scientific">Megasphaera cerevisiae DSM 20462</name>
    <dbReference type="NCBI Taxonomy" id="1122219"/>
    <lineage>
        <taxon>Bacteria</taxon>
        <taxon>Bacillati</taxon>
        <taxon>Bacillota</taxon>
        <taxon>Negativicutes</taxon>
        <taxon>Veillonellales</taxon>
        <taxon>Veillonellaceae</taxon>
        <taxon>Megasphaera</taxon>
    </lineage>
</organism>
<proteinExistence type="predicted"/>
<dbReference type="GO" id="GO:0008745">
    <property type="term" value="F:N-acetylmuramoyl-L-alanine amidase activity"/>
    <property type="evidence" value="ECO:0007669"/>
    <property type="project" value="InterPro"/>
</dbReference>
<dbReference type="AlphaFoldDB" id="A0A0J6WUF8"/>
<dbReference type="InParanoid" id="A0A0J6WUF8"/>
<dbReference type="Proteomes" id="UP000036503">
    <property type="component" value="Unassembled WGS sequence"/>
</dbReference>
<dbReference type="SUPFAM" id="SSF55846">
    <property type="entry name" value="N-acetylmuramoyl-L-alanine amidase-like"/>
    <property type="match status" value="1"/>
</dbReference>
<gene>
    <name evidence="2" type="ORF">AB840_03785</name>
</gene>
<dbReference type="Gene3D" id="3.40.80.10">
    <property type="entry name" value="Peptidoglycan recognition protein-like"/>
    <property type="match status" value="1"/>
</dbReference>
<reference evidence="2 3" key="1">
    <citation type="submission" date="2015-06" db="EMBL/GenBank/DDBJ databases">
        <title>Draft genome sequence of beer spoilage bacterium Megasphaera cerevisiae type strain 20462.</title>
        <authorList>
            <person name="Kutumbaka K."/>
            <person name="Pasmowitz J."/>
            <person name="Mategko J."/>
            <person name="Reyes D."/>
            <person name="Friedrich A."/>
            <person name="Han S."/>
            <person name="Martens-Habbena W."/>
            <person name="Neal-McKinney J."/>
            <person name="Janagama H.K."/>
            <person name="Nadala C."/>
            <person name="Samadpour M."/>
        </authorList>
    </citation>
    <scope>NUCLEOTIDE SEQUENCE [LARGE SCALE GENOMIC DNA]</scope>
    <source>
        <strain evidence="2 3">DSM 20462</strain>
    </source>
</reference>
<dbReference type="EMBL" id="LEKT01000008">
    <property type="protein sequence ID" value="KMO87165.1"/>
    <property type="molecule type" value="Genomic_DNA"/>
</dbReference>
<dbReference type="InterPro" id="IPR036505">
    <property type="entry name" value="Amidase/PGRP_sf"/>
</dbReference>
<accession>A0A0J6WUF8</accession>
<dbReference type="PATRIC" id="fig|1122219.3.peg.3052"/>
<dbReference type="GO" id="GO:0009253">
    <property type="term" value="P:peptidoglycan catabolic process"/>
    <property type="evidence" value="ECO:0007669"/>
    <property type="project" value="InterPro"/>
</dbReference>
<evidence type="ECO:0000259" key="1">
    <source>
        <dbReference type="Pfam" id="PF01510"/>
    </source>
</evidence>
<evidence type="ECO:0000313" key="3">
    <source>
        <dbReference type="Proteomes" id="UP000036503"/>
    </source>
</evidence>
<dbReference type="OrthoDB" id="548109at2"/>